<feature type="transmembrane region" description="Helical" evidence="6">
    <location>
        <begin position="256"/>
        <end position="280"/>
    </location>
</feature>
<evidence type="ECO:0000256" key="6">
    <source>
        <dbReference type="SAM" id="Phobius"/>
    </source>
</evidence>
<dbReference type="OrthoDB" id="9985059at2759"/>
<dbReference type="InterPro" id="IPR008388">
    <property type="entry name" value="Ac45_acc_su"/>
</dbReference>
<keyword evidence="5 6" id="KW-0472">Membrane</keyword>
<keyword evidence="9" id="KW-1185">Reference proteome</keyword>
<evidence type="ECO:0000256" key="4">
    <source>
        <dbReference type="ARBA" id="ARBA00022989"/>
    </source>
</evidence>
<dbReference type="GO" id="GO:0033176">
    <property type="term" value="C:proton-transporting V-type ATPase complex"/>
    <property type="evidence" value="ECO:0007669"/>
    <property type="project" value="TreeGrafter"/>
</dbReference>
<comment type="similarity">
    <text evidence="2">Belongs to the vacuolar ATPase subunit S1 family.</text>
</comment>
<evidence type="ECO:0000313" key="8">
    <source>
        <dbReference type="EMBL" id="GAU93394.1"/>
    </source>
</evidence>
<name>A0A1D1UUQ8_RAMVA</name>
<dbReference type="PANTHER" id="PTHR12471:SF7">
    <property type="entry name" value="V-TYPE PROTON ATPASE SUBUNIT S1"/>
    <property type="match status" value="1"/>
</dbReference>
<dbReference type="AlphaFoldDB" id="A0A1D1UUQ8"/>
<evidence type="ECO:0000313" key="9">
    <source>
        <dbReference type="Proteomes" id="UP000186922"/>
    </source>
</evidence>
<evidence type="ECO:0000256" key="2">
    <source>
        <dbReference type="ARBA" id="ARBA00009037"/>
    </source>
</evidence>
<dbReference type="Pfam" id="PF20520">
    <property type="entry name" value="Ac45-VOA1_TM"/>
    <property type="match status" value="1"/>
</dbReference>
<proteinExistence type="inferred from homology"/>
<comment type="caution">
    <text evidence="8">The sequence shown here is derived from an EMBL/GenBank/DDBJ whole genome shotgun (WGS) entry which is preliminary data.</text>
</comment>
<protein>
    <recommendedName>
        <fullName evidence="7">V-type proton ATPase subunit S1/VOA1 transmembrane domain-containing protein</fullName>
    </recommendedName>
</protein>
<dbReference type="Proteomes" id="UP000186922">
    <property type="component" value="Unassembled WGS sequence"/>
</dbReference>
<gene>
    <name evidence="8" type="primary">RvY_05343-1</name>
    <name evidence="8" type="synonym">RvY_05343.1</name>
    <name evidence="8" type="ORF">RvY_05343</name>
</gene>
<dbReference type="InterPro" id="IPR046756">
    <property type="entry name" value="VAS1/VOA1_TM"/>
</dbReference>
<evidence type="ECO:0000259" key="7">
    <source>
        <dbReference type="Pfam" id="PF20520"/>
    </source>
</evidence>
<dbReference type="PANTHER" id="PTHR12471">
    <property type="entry name" value="VACUOLAR ATP SYNTHASE SUBUNIT S1"/>
    <property type="match status" value="1"/>
</dbReference>
<evidence type="ECO:0000256" key="5">
    <source>
        <dbReference type="ARBA" id="ARBA00023136"/>
    </source>
</evidence>
<dbReference type="GO" id="GO:0030641">
    <property type="term" value="P:regulation of cellular pH"/>
    <property type="evidence" value="ECO:0007669"/>
    <property type="project" value="TreeGrafter"/>
</dbReference>
<dbReference type="GO" id="GO:0001671">
    <property type="term" value="F:ATPase activator activity"/>
    <property type="evidence" value="ECO:0007669"/>
    <property type="project" value="TreeGrafter"/>
</dbReference>
<comment type="subcellular location">
    <subcellularLocation>
        <location evidence="1">Membrane</location>
        <topology evidence="1">Single-pass membrane protein</topology>
    </subcellularLocation>
</comment>
<evidence type="ECO:0000256" key="3">
    <source>
        <dbReference type="ARBA" id="ARBA00022692"/>
    </source>
</evidence>
<organism evidence="8 9">
    <name type="scientific">Ramazzottius varieornatus</name>
    <name type="common">Water bear</name>
    <name type="synonym">Tardigrade</name>
    <dbReference type="NCBI Taxonomy" id="947166"/>
    <lineage>
        <taxon>Eukaryota</taxon>
        <taxon>Metazoa</taxon>
        <taxon>Ecdysozoa</taxon>
        <taxon>Tardigrada</taxon>
        <taxon>Eutardigrada</taxon>
        <taxon>Parachela</taxon>
        <taxon>Hypsibioidea</taxon>
        <taxon>Ramazzottiidae</taxon>
        <taxon>Ramazzottius</taxon>
    </lineage>
</organism>
<feature type="domain" description="V-type proton ATPase subunit S1/VOA1 transmembrane" evidence="7">
    <location>
        <begin position="252"/>
        <end position="288"/>
    </location>
</feature>
<dbReference type="STRING" id="947166.A0A1D1UUQ8"/>
<dbReference type="EMBL" id="BDGG01000002">
    <property type="protein sequence ID" value="GAU93394.1"/>
    <property type="molecule type" value="Genomic_DNA"/>
</dbReference>
<dbReference type="Gene3D" id="2.40.160.110">
    <property type="match status" value="1"/>
</dbReference>
<reference evidence="8 9" key="1">
    <citation type="journal article" date="2016" name="Nat. Commun.">
        <title>Extremotolerant tardigrade genome and improved radiotolerance of human cultured cells by tardigrade-unique protein.</title>
        <authorList>
            <person name="Hashimoto T."/>
            <person name="Horikawa D.D."/>
            <person name="Saito Y."/>
            <person name="Kuwahara H."/>
            <person name="Kozuka-Hata H."/>
            <person name="Shin-I T."/>
            <person name="Minakuchi Y."/>
            <person name="Ohishi K."/>
            <person name="Motoyama A."/>
            <person name="Aizu T."/>
            <person name="Enomoto A."/>
            <person name="Kondo K."/>
            <person name="Tanaka S."/>
            <person name="Hara Y."/>
            <person name="Koshikawa S."/>
            <person name="Sagara H."/>
            <person name="Miura T."/>
            <person name="Yokobori S."/>
            <person name="Miyagawa K."/>
            <person name="Suzuki Y."/>
            <person name="Kubo T."/>
            <person name="Oyama M."/>
            <person name="Kohara Y."/>
            <person name="Fujiyama A."/>
            <person name="Arakawa K."/>
            <person name="Katayama T."/>
            <person name="Toyoda A."/>
            <person name="Kunieda T."/>
        </authorList>
    </citation>
    <scope>NUCLEOTIDE SEQUENCE [LARGE SCALE GENOMIC DNA]</scope>
    <source>
        <strain evidence="8 9">YOKOZUNA-1</strain>
    </source>
</reference>
<keyword evidence="4 6" id="KW-1133">Transmembrane helix</keyword>
<sequence length="300" mass="33642">MLDRQLVLCLTRKMAMLDYFFLMFAALLWNGAQGITFKSLSEAQEEFLVRQLRRVTTDGDESRGTVTLEKGIFGNETIVLDEPDCFRMETTGMYVTAQNPTSSTKTLHEVLPVNPTLQATCEGTRGNGTVSVTIDFPATTGGNSSIRVATVHMTIESHQFQWMVTNLTMTLHFASTNNNTECDMVPLENRLWATPGNSYYCPDQYRYPFQTLGSRSETSCPLHLSLFVENLIMEPFYQNGTFSEVESCEYAFTTPLWMAVATALIMGVILFLGISMLASIKTMDRFDDPKTSKLLSVPNE</sequence>
<keyword evidence="3 6" id="KW-0812">Transmembrane</keyword>
<evidence type="ECO:0000256" key="1">
    <source>
        <dbReference type="ARBA" id="ARBA00004167"/>
    </source>
</evidence>
<accession>A0A1D1UUQ8</accession>